<feature type="domain" description="Electron transfer flavoprotein alpha/beta-subunit N-terminal" evidence="7">
    <location>
        <begin position="26"/>
        <end position="219"/>
    </location>
</feature>
<sequence>MNKLRILVPVKRVVDHAIRPRVNKQLTNIETKNLKFSINPFDDIAVEESVKLKESHPDLVEQVHAVSIGPLKAQDVLRTALAKGCDSSTLVEHTSTELEPLVISKVLHKLVQQKNANLVVLGKQAIDDDCNNTGQMLAGLLNWPQATNACKVELLDNGESVRVTKEIDGGEEVVVAKLPMVITTDLRLNTPRYATLPNLMKAKKKPLEKLKLAKDFEGIDLTPQLKLVKVEEPPVKSPGIQLSSVDELVAKLKEDKLV</sequence>
<comment type="function">
    <text evidence="5 6">The electron transfer flavoprotein serves as a specific electron acceptor for several dehydrogenases, including five acyl-CoA dehydrogenases, glutaryl-CoA and sarcosine dehydrogenase. It transfers the electrons to the main mitochondrial respiratory chain via ETF-ubiquinone oxidoreductase (ETF dehydrogenase).</text>
</comment>
<dbReference type="SUPFAM" id="SSF52402">
    <property type="entry name" value="Adenine nucleotide alpha hydrolases-like"/>
    <property type="match status" value="1"/>
</dbReference>
<keyword evidence="6" id="KW-0496">Mitochondrion</keyword>
<dbReference type="Pfam" id="PF01012">
    <property type="entry name" value="ETF"/>
    <property type="match status" value="1"/>
</dbReference>
<keyword evidence="4 6" id="KW-0249">Electron transport</keyword>
<evidence type="ECO:0000256" key="1">
    <source>
        <dbReference type="ARBA" id="ARBA00004305"/>
    </source>
</evidence>
<name>A0ABX6EZ66_KLUMA</name>
<dbReference type="InterPro" id="IPR012255">
    <property type="entry name" value="ETF_b"/>
</dbReference>
<comment type="subunit">
    <text evidence="6">Heterodimer of an alpha and a beta subunit.</text>
</comment>
<comment type="similarity">
    <text evidence="2 6">Belongs to the ETF beta-subunit/FixA family.</text>
</comment>
<comment type="cofactor">
    <cofactor evidence="6">
        <name>AMP</name>
        <dbReference type="ChEBI" id="CHEBI:456215"/>
    </cofactor>
    <text evidence="6">Binds 1 AMP per subunit.</text>
</comment>
<reference evidence="8 9" key="1">
    <citation type="submission" date="2016-03" db="EMBL/GenBank/DDBJ databases">
        <title>How can Kluyveromyces marxianus grow so fast - potential evolutionary course in Saccharomyces Complex revealed by comparative genomics.</title>
        <authorList>
            <person name="Mo W."/>
            <person name="Lu W."/>
            <person name="Yang X."/>
            <person name="Qi J."/>
            <person name="Lv H."/>
        </authorList>
    </citation>
    <scope>NUCLEOTIDE SEQUENCE [LARGE SCALE GENOMIC DNA]</scope>
    <source>
        <strain evidence="8 9">FIM1</strain>
    </source>
</reference>
<evidence type="ECO:0000259" key="7">
    <source>
        <dbReference type="SMART" id="SM00893"/>
    </source>
</evidence>
<evidence type="ECO:0000313" key="8">
    <source>
        <dbReference type="EMBL" id="QGN17486.1"/>
    </source>
</evidence>
<dbReference type="Proteomes" id="UP000422736">
    <property type="component" value="Chromosome 6"/>
</dbReference>
<dbReference type="PANTHER" id="PTHR21294">
    <property type="entry name" value="ELECTRON TRANSFER FLAVOPROTEIN BETA-SUBUNIT"/>
    <property type="match status" value="1"/>
</dbReference>
<protein>
    <recommendedName>
        <fullName evidence="6">Probable electron transfer flavoprotein subunit beta</fullName>
    </recommendedName>
</protein>
<dbReference type="InterPro" id="IPR014730">
    <property type="entry name" value="ETF_a/b_N"/>
</dbReference>
<accession>A0ABX6EZ66</accession>
<dbReference type="EMBL" id="CP015059">
    <property type="protein sequence ID" value="QGN17486.1"/>
    <property type="molecule type" value="Genomic_DNA"/>
</dbReference>
<dbReference type="InterPro" id="IPR000049">
    <property type="entry name" value="ET-Flavoprotein_bsu_CS"/>
</dbReference>
<organism evidence="8 9">
    <name type="scientific">Kluyveromyces marxianus</name>
    <name type="common">Yeast</name>
    <name type="synonym">Candida kefyr</name>
    <dbReference type="NCBI Taxonomy" id="4911"/>
    <lineage>
        <taxon>Eukaryota</taxon>
        <taxon>Fungi</taxon>
        <taxon>Dikarya</taxon>
        <taxon>Ascomycota</taxon>
        <taxon>Saccharomycotina</taxon>
        <taxon>Saccharomycetes</taxon>
        <taxon>Saccharomycetales</taxon>
        <taxon>Saccharomycetaceae</taxon>
        <taxon>Kluyveromyces</taxon>
    </lineage>
</organism>
<evidence type="ECO:0000256" key="2">
    <source>
        <dbReference type="ARBA" id="ARBA00007557"/>
    </source>
</evidence>
<proteinExistence type="inferred from homology"/>
<keyword evidence="3 6" id="KW-0813">Transport</keyword>
<evidence type="ECO:0000256" key="3">
    <source>
        <dbReference type="ARBA" id="ARBA00022448"/>
    </source>
</evidence>
<dbReference type="InterPro" id="IPR033948">
    <property type="entry name" value="ETF_beta_N"/>
</dbReference>
<keyword evidence="9" id="KW-1185">Reference proteome</keyword>
<evidence type="ECO:0000256" key="4">
    <source>
        <dbReference type="ARBA" id="ARBA00022982"/>
    </source>
</evidence>
<comment type="subcellular location">
    <subcellularLocation>
        <location evidence="1 6">Mitochondrion matrix</location>
    </subcellularLocation>
</comment>
<dbReference type="PIRSF" id="PIRSF000090">
    <property type="entry name" value="Beta-ETF"/>
    <property type="match status" value="1"/>
</dbReference>
<dbReference type="Gene3D" id="3.40.50.620">
    <property type="entry name" value="HUPs"/>
    <property type="match status" value="1"/>
</dbReference>
<dbReference type="InterPro" id="IPR014729">
    <property type="entry name" value="Rossmann-like_a/b/a_fold"/>
</dbReference>
<dbReference type="PROSITE" id="PS01065">
    <property type="entry name" value="ETF_BETA"/>
    <property type="match status" value="1"/>
</dbReference>
<dbReference type="CDD" id="cd01714">
    <property type="entry name" value="ETF_beta"/>
    <property type="match status" value="1"/>
</dbReference>
<evidence type="ECO:0000313" key="9">
    <source>
        <dbReference type="Proteomes" id="UP000422736"/>
    </source>
</evidence>
<dbReference type="SMART" id="SM00893">
    <property type="entry name" value="ETF"/>
    <property type="match status" value="1"/>
</dbReference>
<comment type="cofactor">
    <cofactor evidence="6">
        <name>FAD</name>
        <dbReference type="ChEBI" id="CHEBI:57692"/>
    </cofactor>
    <text evidence="6">Binds 1 FAD per dimer.</text>
</comment>
<dbReference type="PANTHER" id="PTHR21294:SF8">
    <property type="entry name" value="ELECTRON TRANSFER FLAVOPROTEIN SUBUNIT BETA"/>
    <property type="match status" value="1"/>
</dbReference>
<evidence type="ECO:0000256" key="5">
    <source>
        <dbReference type="ARBA" id="ARBA00025416"/>
    </source>
</evidence>
<gene>
    <name evidence="8" type="primary">CIR1</name>
    <name evidence="8" type="ORF">FIM1_4222</name>
</gene>
<evidence type="ECO:0000256" key="6">
    <source>
        <dbReference type="PIRNR" id="PIRNR000090"/>
    </source>
</evidence>